<keyword evidence="3" id="KW-1185">Reference proteome</keyword>
<feature type="chain" id="PRO_5046917875" evidence="1">
    <location>
        <begin position="36"/>
        <end position="445"/>
    </location>
</feature>
<evidence type="ECO:0000256" key="1">
    <source>
        <dbReference type="SAM" id="SignalP"/>
    </source>
</evidence>
<name>A0ABY1QMQ9_9BURK</name>
<dbReference type="EMBL" id="FXUL01000023">
    <property type="protein sequence ID" value="SMP75751.1"/>
    <property type="molecule type" value="Genomic_DNA"/>
</dbReference>
<protein>
    <submittedName>
        <fullName evidence="2">Uncharacterized protein</fullName>
    </submittedName>
</protein>
<organism evidence="2 3">
    <name type="scientific">Noviherbaspirillum suwonense</name>
    <dbReference type="NCBI Taxonomy" id="1224511"/>
    <lineage>
        <taxon>Bacteria</taxon>
        <taxon>Pseudomonadati</taxon>
        <taxon>Pseudomonadota</taxon>
        <taxon>Betaproteobacteria</taxon>
        <taxon>Burkholderiales</taxon>
        <taxon>Oxalobacteraceae</taxon>
        <taxon>Noviherbaspirillum</taxon>
    </lineage>
</organism>
<reference evidence="2 3" key="1">
    <citation type="submission" date="2017-05" db="EMBL/GenBank/DDBJ databases">
        <authorList>
            <person name="Varghese N."/>
            <person name="Submissions S."/>
        </authorList>
    </citation>
    <scope>NUCLEOTIDE SEQUENCE [LARGE SCALE GENOMIC DNA]</scope>
    <source>
        <strain evidence="2 3">DSM 26001</strain>
    </source>
</reference>
<dbReference type="Proteomes" id="UP001158049">
    <property type="component" value="Unassembled WGS sequence"/>
</dbReference>
<proteinExistence type="predicted"/>
<evidence type="ECO:0000313" key="2">
    <source>
        <dbReference type="EMBL" id="SMP75751.1"/>
    </source>
</evidence>
<comment type="caution">
    <text evidence="2">The sequence shown here is derived from an EMBL/GenBank/DDBJ whole genome shotgun (WGS) entry which is preliminary data.</text>
</comment>
<dbReference type="RefSeq" id="WP_283444675.1">
    <property type="nucleotide sequence ID" value="NZ_FXUL01000023.1"/>
</dbReference>
<evidence type="ECO:0000313" key="3">
    <source>
        <dbReference type="Proteomes" id="UP001158049"/>
    </source>
</evidence>
<feature type="signal peptide" evidence="1">
    <location>
        <begin position="1"/>
        <end position="35"/>
    </location>
</feature>
<accession>A0ABY1QMQ9</accession>
<keyword evidence="1" id="KW-0732">Signal</keyword>
<sequence>MFSKKFSRKTRTLSAGMPILGAVLLCMMMVNPAQAARAIVTKIALAYGNTTPGGEKLSGSVDEALSGAGYSAVESFNYLDTTSSESFEPKDHTQSIVRTHKLDDGTSRVFISNAENVNNESKQWASPFSKPTGDRGSIMGFKVPASRLDANSGMLKAGSAPFTRELSQSLNNTFAGFPDETHPSSLAWLPDSSGPGSKGGYLFATFEYNGRSMVAYYWNRENPYVLENLREFKFSSDTALPRFVSIIKNKGMYRLMVSDSGHSEFYQALPMELFNGRNRINFEAFRRTNDLNVDNNKLPADSSTPDGSRRAFGQNVYFIQDKDENLFLVGYQNQNELANGKDRAFLHPVTVDNATGSVTVDSVSAIYNYPSPTEGPVAAMIGTSVGGLFGGILGDKYLPGYLVPNCEAGCSHWVSPSGKFELNKVAHYSTLFGTDWQTIIESRHR</sequence>
<gene>
    <name evidence="2" type="ORF">SAMN06295970_12356</name>
</gene>